<dbReference type="InterPro" id="IPR006531">
    <property type="entry name" value="Gp5/Vgr_OB"/>
</dbReference>
<dbReference type="Gene3D" id="6.20.150.10">
    <property type="match status" value="1"/>
</dbReference>
<dbReference type="EMBL" id="JACJKX010000007">
    <property type="protein sequence ID" value="MBM6928584.1"/>
    <property type="molecule type" value="Genomic_DNA"/>
</dbReference>
<dbReference type="InterPro" id="IPR037026">
    <property type="entry name" value="Vgr_OB-fold_dom_sf"/>
</dbReference>
<feature type="domain" description="Gp5/Type VI secretion system Vgr protein OB-fold" evidence="1">
    <location>
        <begin position="18"/>
        <end position="87"/>
    </location>
</feature>
<keyword evidence="3" id="KW-1185">Reference proteome</keyword>
<dbReference type="InterPro" id="IPR013046">
    <property type="entry name" value="GpV/Gp45"/>
</dbReference>
<protein>
    <submittedName>
        <fullName evidence="2">Phage baseplate assembly protein V</fullName>
    </submittedName>
</protein>
<gene>
    <name evidence="2" type="ORF">H5985_04785</name>
</gene>
<evidence type="ECO:0000313" key="3">
    <source>
        <dbReference type="Proteomes" id="UP000777002"/>
    </source>
</evidence>
<proteinExistence type="predicted"/>
<sequence length="234" mass="25178">MRIFNQGTGDNSGSFIRLGEVTSIDFANAKVRVTFDDEDGMTSYWLPVMQRNTIANRDYWLPDIGEDVVCVFFKEGVEDGFVLGSIYAGDVRPPENNGDKRTVVFKDGTRVSYDRAQHHLDIAIEGTTVHADREKINAQTPDEISAASKKINVSGSESVSVSGTQGVDVSSNTKIALSAPTITLTISGTTMTFNGSSAELTSQNLRFKGNMNIEGDLSVTGNITATGHISGSNI</sequence>
<dbReference type="RefSeq" id="WP_205050172.1">
    <property type="nucleotide sequence ID" value="NZ_JACJKX010000007.1"/>
</dbReference>
<reference evidence="2 3" key="1">
    <citation type="journal article" date="2021" name="Sci. Rep.">
        <title>The distribution of antibiotic resistance genes in chicken gut microbiota commensals.</title>
        <authorList>
            <person name="Juricova H."/>
            <person name="Matiasovicova J."/>
            <person name="Kubasova T."/>
            <person name="Cejkova D."/>
            <person name="Rychlik I."/>
        </authorList>
    </citation>
    <scope>NUCLEOTIDE SEQUENCE [LARGE SCALE GENOMIC DNA]</scope>
    <source>
        <strain evidence="2 3">An562</strain>
    </source>
</reference>
<dbReference type="Proteomes" id="UP000777002">
    <property type="component" value="Unassembled WGS sequence"/>
</dbReference>
<dbReference type="NCBIfam" id="TIGR01644">
    <property type="entry name" value="phage_P2_V"/>
    <property type="match status" value="1"/>
</dbReference>
<name>A0ABS2GUF1_9BURK</name>
<accession>A0ABS2GUF1</accession>
<evidence type="ECO:0000259" key="1">
    <source>
        <dbReference type="Pfam" id="PF04717"/>
    </source>
</evidence>
<dbReference type="Gene3D" id="2.40.50.230">
    <property type="entry name" value="Gp5 N-terminal domain"/>
    <property type="match status" value="1"/>
</dbReference>
<dbReference type="Pfam" id="PF04717">
    <property type="entry name" value="Phage_base_V"/>
    <property type="match status" value="1"/>
</dbReference>
<comment type="caution">
    <text evidence="2">The sequence shown here is derived from an EMBL/GenBank/DDBJ whole genome shotgun (WGS) entry which is preliminary data.</text>
</comment>
<organism evidence="2 3">
    <name type="scientific">Parasutterella secunda</name>
    <dbReference type="NCBI Taxonomy" id="626947"/>
    <lineage>
        <taxon>Bacteria</taxon>
        <taxon>Pseudomonadati</taxon>
        <taxon>Pseudomonadota</taxon>
        <taxon>Betaproteobacteria</taxon>
        <taxon>Burkholderiales</taxon>
        <taxon>Sutterellaceae</taxon>
        <taxon>Parasutterella</taxon>
    </lineage>
</organism>
<evidence type="ECO:0000313" key="2">
    <source>
        <dbReference type="EMBL" id="MBM6928584.1"/>
    </source>
</evidence>